<evidence type="ECO:0000313" key="2">
    <source>
        <dbReference type="Proteomes" id="UP001652623"/>
    </source>
</evidence>
<dbReference type="Proteomes" id="UP001652623">
    <property type="component" value="Chromosome 11"/>
</dbReference>
<dbReference type="PANTHER" id="PTHR47723:SF19">
    <property type="entry name" value="POLYNUCLEOTIDYL TRANSFERASE, RIBONUCLEASE H-LIKE SUPERFAMILY PROTEIN"/>
    <property type="match status" value="1"/>
</dbReference>
<name>A0ABM3ZWR3_ZIZJJ</name>
<proteinExistence type="predicted"/>
<organism evidence="2 3">
    <name type="scientific">Ziziphus jujuba</name>
    <name type="common">Chinese jujube</name>
    <name type="synonym">Ziziphus sativa</name>
    <dbReference type="NCBI Taxonomy" id="326968"/>
    <lineage>
        <taxon>Eukaryota</taxon>
        <taxon>Viridiplantae</taxon>
        <taxon>Streptophyta</taxon>
        <taxon>Embryophyta</taxon>
        <taxon>Tracheophyta</taxon>
        <taxon>Spermatophyta</taxon>
        <taxon>Magnoliopsida</taxon>
        <taxon>eudicotyledons</taxon>
        <taxon>Gunneridae</taxon>
        <taxon>Pentapetalae</taxon>
        <taxon>rosids</taxon>
        <taxon>fabids</taxon>
        <taxon>Rosales</taxon>
        <taxon>Rhamnaceae</taxon>
        <taxon>Paliureae</taxon>
        <taxon>Ziziphus</taxon>
    </lineage>
</organism>
<dbReference type="GeneID" id="125420540"/>
<feature type="domain" description="RNase H type-1" evidence="1">
    <location>
        <begin position="321"/>
        <end position="405"/>
    </location>
</feature>
<dbReference type="InterPro" id="IPR053151">
    <property type="entry name" value="RNase_H-like"/>
</dbReference>
<dbReference type="PANTHER" id="PTHR47723">
    <property type="entry name" value="OS05G0353850 PROTEIN"/>
    <property type="match status" value="1"/>
</dbReference>
<protein>
    <submittedName>
        <fullName evidence="3">Uncharacterized protein LOC125420540</fullName>
    </submittedName>
</protein>
<evidence type="ECO:0000259" key="1">
    <source>
        <dbReference type="Pfam" id="PF13456"/>
    </source>
</evidence>
<reference evidence="3" key="1">
    <citation type="submission" date="2025-08" db="UniProtKB">
        <authorList>
            <consortium name="RefSeq"/>
        </authorList>
    </citation>
    <scope>IDENTIFICATION</scope>
    <source>
        <tissue evidence="3">Seedling</tissue>
    </source>
</reference>
<sequence>MEAVNSALLCKLGSLLESNQNQLWVRSLKAKYFPSSSFMRSNRKKTNSWQWKGILSIRPILAKSMCFRVGKGNNINFWKAPLIPNNPNFKPTPNQDAPPHSFEMVDSLCLENGNWNLQRLTTLFDSYSVSNIQKIFWATNSMEDEVIWLGNPSGNFQVKTVYKFLHPQETQQGKWWYHFWNSGFHERLKILHVETLLSRITIARALWLATPWSIRWEGFNLTSLETHLDWLANPRGKLPIHPDDGSKFFLFAVVVLETLWSLRNIFLFEGTRISLDLEVKSIFGKFNEFHSAMAEHIAPPNAPSTISRSWSPPLQGVIKLNTDASMGNGFASLGVVARDQAGNIIKINVTRELIDFPESAEAAAIHRAMLLALEAGLLIICCESDTKAVIQKLNNQNGCSVHWATVGFIKEIIDLCPRTAA</sequence>
<dbReference type="CDD" id="cd06222">
    <property type="entry name" value="RNase_H_like"/>
    <property type="match status" value="1"/>
</dbReference>
<dbReference type="InterPro" id="IPR044730">
    <property type="entry name" value="RNase_H-like_dom_plant"/>
</dbReference>
<evidence type="ECO:0000313" key="3">
    <source>
        <dbReference type="RefSeq" id="XP_060668933.1"/>
    </source>
</evidence>
<keyword evidence="2" id="KW-1185">Reference proteome</keyword>
<dbReference type="InterPro" id="IPR002156">
    <property type="entry name" value="RNaseH_domain"/>
</dbReference>
<gene>
    <name evidence="3" type="primary">LOC125420540</name>
</gene>
<accession>A0ABM3ZWR3</accession>
<dbReference type="Pfam" id="PF13456">
    <property type="entry name" value="RVT_3"/>
    <property type="match status" value="1"/>
</dbReference>
<dbReference type="RefSeq" id="XP_060668933.1">
    <property type="nucleotide sequence ID" value="XM_060812950.1"/>
</dbReference>